<sequence length="584" mass="63420">MVSAMASRYRLLFRMPSPKAVIASIISLSLLTAMLISTRMGTPGSVPYLCGLLLFSSIGMNVLFKKSLLKNEPVFSLNRMNTLSFVQLALLFSGTLIGFIVSLITDNALYLIVTMYVGLQISSFISFSTFMALKFRRLSLPYIFLPTLMQATGIALILGLDFGVAASLTLASYGLGIVASTLTLSAIEVFGKILGQSPFKFLRGFVLSMLEGDSSYIEGLLCKISKPTDIIVDTLLFRDKEKKTSLLCVVVPRFHPGPVRSIGGSITPYIIERTFAAAGLEAAVLKGLSGHEMDIASREDGLMLAKQLVDSSLKAFEEDGFSGMSLKPMTIASGKATANVFALDGVKVAVVSLHPNPMEDLLPSLLPRESNKIVIIDAHNSFAEQGGNQFNSKFDDVVDLMEKIDSLPLYENFKDFSIGFSRIVPKDYGLNDGLGPGGISCLVIGVDGEEFVYIIVDGNNALPQVRSLVQDALRKEGASGSELLTTDSHLVCAMSLGGRGYHPVGEVLAPEVIAEYAKRLYNQARACMRPAEARHQRLTIKDIRVFSESVINYMAKSTIRSFRIFIIGMLSSIVVSSLMLLVFI</sequence>
<dbReference type="EMBL" id="NDWU01000006">
    <property type="protein sequence ID" value="PUA32896.1"/>
    <property type="molecule type" value="Genomic_DNA"/>
</dbReference>
<gene>
    <name evidence="3" type="ORF">B9J98_03120</name>
</gene>
<proteinExistence type="predicted"/>
<feature type="transmembrane region" description="Helical" evidence="1">
    <location>
        <begin position="170"/>
        <end position="190"/>
    </location>
</feature>
<protein>
    <recommendedName>
        <fullName evidence="2">DUF2070 domain-containing protein</fullName>
    </recommendedName>
</protein>
<evidence type="ECO:0000313" key="4">
    <source>
        <dbReference type="Proteomes" id="UP000244066"/>
    </source>
</evidence>
<feature type="transmembrane region" description="Helical" evidence="1">
    <location>
        <begin position="564"/>
        <end position="583"/>
    </location>
</feature>
<evidence type="ECO:0000256" key="1">
    <source>
        <dbReference type="SAM" id="Phobius"/>
    </source>
</evidence>
<feature type="domain" description="DUF2070" evidence="2">
    <location>
        <begin position="6"/>
        <end position="577"/>
    </location>
</feature>
<organism evidence="3 4">
    <name type="scientific">Candidatus Terraquivivens tikiterensis</name>
    <dbReference type="NCBI Taxonomy" id="1980982"/>
    <lineage>
        <taxon>Archaea</taxon>
        <taxon>Nitrososphaerota</taxon>
        <taxon>Candidatus Wolframiiraptoraceae</taxon>
        <taxon>Candidatus Terraquivivens</taxon>
    </lineage>
</organism>
<evidence type="ECO:0000259" key="2">
    <source>
        <dbReference type="Pfam" id="PF09843"/>
    </source>
</evidence>
<feature type="transmembrane region" description="Helical" evidence="1">
    <location>
        <begin position="45"/>
        <end position="64"/>
    </location>
</feature>
<keyword evidence="1" id="KW-0472">Membrane</keyword>
<evidence type="ECO:0000313" key="3">
    <source>
        <dbReference type="EMBL" id="PUA32896.1"/>
    </source>
</evidence>
<feature type="transmembrane region" description="Helical" evidence="1">
    <location>
        <begin position="140"/>
        <end position="158"/>
    </location>
</feature>
<keyword evidence="1" id="KW-1133">Transmembrane helix</keyword>
<accession>A0A2R7Y5T4</accession>
<keyword evidence="1" id="KW-0812">Transmembrane</keyword>
<feature type="transmembrane region" description="Helical" evidence="1">
    <location>
        <begin position="110"/>
        <end position="133"/>
    </location>
</feature>
<reference evidence="3 4" key="1">
    <citation type="submission" date="2017-04" db="EMBL/GenBank/DDBJ databases">
        <title>Draft Aigarchaeota genome from a New Zealand hot spring.</title>
        <authorList>
            <person name="Reysenbach A.-L."/>
            <person name="Donaho J.A."/>
            <person name="Gerhart J."/>
            <person name="Kelley J.F."/>
            <person name="Kouba K."/>
            <person name="Podar M."/>
            <person name="Stott M."/>
        </authorList>
    </citation>
    <scope>NUCLEOTIDE SEQUENCE [LARGE SCALE GENOMIC DNA]</scope>
    <source>
        <strain evidence="3">NZ13_MG1</strain>
    </source>
</reference>
<dbReference type="InterPro" id="IPR019204">
    <property type="entry name" value="DUF2070_membrane"/>
</dbReference>
<dbReference type="AlphaFoldDB" id="A0A2R7Y5T4"/>
<name>A0A2R7Y5T4_9ARCH</name>
<dbReference type="Pfam" id="PF09843">
    <property type="entry name" value="DUF2070"/>
    <property type="match status" value="1"/>
</dbReference>
<feature type="transmembrane region" description="Helical" evidence="1">
    <location>
        <begin position="85"/>
        <end position="104"/>
    </location>
</feature>
<dbReference type="Proteomes" id="UP000244066">
    <property type="component" value="Unassembled WGS sequence"/>
</dbReference>
<comment type="caution">
    <text evidence="3">The sequence shown here is derived from an EMBL/GenBank/DDBJ whole genome shotgun (WGS) entry which is preliminary data.</text>
</comment>